<evidence type="ECO:0000313" key="5">
    <source>
        <dbReference type="Proteomes" id="UP000581087"/>
    </source>
</evidence>
<dbReference type="Proteomes" id="UP000292686">
    <property type="component" value="Unassembled WGS sequence"/>
</dbReference>
<proteinExistence type="predicted"/>
<dbReference type="AlphaFoldDB" id="A0A4Q2M3J4"/>
<reference evidence="2 5" key="2">
    <citation type="submission" date="2020-07" db="EMBL/GenBank/DDBJ databases">
        <title>Sequencing the genomes of 1000 actinobacteria strains.</title>
        <authorList>
            <person name="Klenk H.-P."/>
        </authorList>
    </citation>
    <scope>NUCLEOTIDE SEQUENCE [LARGE SCALE GENOMIC DNA]</scope>
    <source>
        <strain evidence="2 5">DSM 23870</strain>
    </source>
</reference>
<evidence type="ECO:0008006" key="6">
    <source>
        <dbReference type="Google" id="ProtNLM"/>
    </source>
</evidence>
<sequence length="229" mass="23973">MDAIARARELYTRGNHRAAIDLLRPAAEADSTPYEARLALAEIYRDMGCPDQAGRWGIAIDGWTTERERDRLASLLAATGVSDRRVRSFLRIPAEASEPIDLGELISALPVEHRRLRARLRPAPGAPAAERAAGFALVAAVLFGLASVLIMAIGLVGTYLSVLLSAESSPALVQWSAVSALLSGAAALVASAIAVIISRAPGAVWRIVSAGILVLIGLSLSGMFSGIAA</sequence>
<dbReference type="EMBL" id="JACCBI010000001">
    <property type="protein sequence ID" value="NYD65503.1"/>
    <property type="molecule type" value="Genomic_DNA"/>
</dbReference>
<dbReference type="EMBL" id="SDPM01000007">
    <property type="protein sequence ID" value="RXZ85767.1"/>
    <property type="molecule type" value="Genomic_DNA"/>
</dbReference>
<protein>
    <recommendedName>
        <fullName evidence="6">Tetratricopeptide repeat protein</fullName>
    </recommendedName>
</protein>
<dbReference type="OrthoDB" id="5123861at2"/>
<feature type="transmembrane region" description="Helical" evidence="1">
    <location>
        <begin position="204"/>
        <end position="228"/>
    </location>
</feature>
<feature type="transmembrane region" description="Helical" evidence="1">
    <location>
        <begin position="172"/>
        <end position="197"/>
    </location>
</feature>
<evidence type="ECO:0000313" key="4">
    <source>
        <dbReference type="Proteomes" id="UP000292686"/>
    </source>
</evidence>
<dbReference type="Gene3D" id="1.25.40.10">
    <property type="entry name" value="Tetratricopeptide repeat domain"/>
    <property type="match status" value="1"/>
</dbReference>
<feature type="transmembrane region" description="Helical" evidence="1">
    <location>
        <begin position="135"/>
        <end position="160"/>
    </location>
</feature>
<accession>A0A4Q2M3J4</accession>
<comment type="caution">
    <text evidence="3">The sequence shown here is derived from an EMBL/GenBank/DDBJ whole genome shotgun (WGS) entry which is preliminary data.</text>
</comment>
<keyword evidence="1" id="KW-1133">Transmembrane helix</keyword>
<name>A0A4Q2M3J4_9MICO</name>
<reference evidence="3 4" key="1">
    <citation type="submission" date="2019-01" db="EMBL/GenBank/DDBJ databases">
        <title>Agromyces.</title>
        <authorList>
            <person name="Li J."/>
        </authorList>
    </citation>
    <scope>NUCLEOTIDE SEQUENCE [LARGE SCALE GENOMIC DNA]</scope>
    <source>
        <strain evidence="3 4">DSM 23870</strain>
    </source>
</reference>
<dbReference type="InterPro" id="IPR011990">
    <property type="entry name" value="TPR-like_helical_dom_sf"/>
</dbReference>
<keyword evidence="1" id="KW-0812">Transmembrane</keyword>
<keyword evidence="4" id="KW-1185">Reference proteome</keyword>
<dbReference type="Proteomes" id="UP000581087">
    <property type="component" value="Unassembled WGS sequence"/>
</dbReference>
<gene>
    <name evidence="2" type="ORF">BJ972_000022</name>
    <name evidence="3" type="ORF">ESP50_13285</name>
</gene>
<evidence type="ECO:0000313" key="3">
    <source>
        <dbReference type="EMBL" id="RXZ85767.1"/>
    </source>
</evidence>
<evidence type="ECO:0000313" key="2">
    <source>
        <dbReference type="EMBL" id="NYD65503.1"/>
    </source>
</evidence>
<keyword evidence="1" id="KW-0472">Membrane</keyword>
<organism evidence="3 4">
    <name type="scientific">Agromyces atrinae</name>
    <dbReference type="NCBI Taxonomy" id="592376"/>
    <lineage>
        <taxon>Bacteria</taxon>
        <taxon>Bacillati</taxon>
        <taxon>Actinomycetota</taxon>
        <taxon>Actinomycetes</taxon>
        <taxon>Micrococcales</taxon>
        <taxon>Microbacteriaceae</taxon>
        <taxon>Agromyces</taxon>
    </lineage>
</organism>
<evidence type="ECO:0000256" key="1">
    <source>
        <dbReference type="SAM" id="Phobius"/>
    </source>
</evidence>
<dbReference type="RefSeq" id="WP_129175967.1">
    <property type="nucleotide sequence ID" value="NZ_JACCBI010000001.1"/>
</dbReference>